<evidence type="ECO:0000313" key="10">
    <source>
        <dbReference type="EMBL" id="GAA2516279.1"/>
    </source>
</evidence>
<feature type="domain" description="Flagellar basal body rod protein N-terminal" evidence="7">
    <location>
        <begin position="8"/>
        <end position="38"/>
    </location>
</feature>
<protein>
    <recommendedName>
        <fullName evidence="4">Flagellar hook-associated protein 1</fullName>
    </recommendedName>
</protein>
<keyword evidence="10" id="KW-0282">Flagellum</keyword>
<dbReference type="PANTHER" id="PTHR30033:SF1">
    <property type="entry name" value="FLAGELLAR HOOK-ASSOCIATED PROTEIN 1"/>
    <property type="match status" value="1"/>
</dbReference>
<evidence type="ECO:0000313" key="11">
    <source>
        <dbReference type="Proteomes" id="UP001499978"/>
    </source>
</evidence>
<dbReference type="SUPFAM" id="SSF64518">
    <property type="entry name" value="Phase 1 flagellin"/>
    <property type="match status" value="1"/>
</dbReference>
<name>A0ABN3N8L7_9ACTN</name>
<sequence>MSSTFSGLSTALSALYAQRHGMDTTGQNVANANTEGYTRQRVDMVPRGGAEVSAIHAKWDGPGVGVRVDDIKRLRDGFLESRGREEHAMNTFQNTKMSAYNRIENVFSEPSDTAMASQLADLWAGWGDVANRPGDTAAREQLLQRAAVAADGLRDGFSALSSQWGTARVQADSLVTEINNAADAVAKLNEVISQAQASGMPSNEMRDQRDLRLMDLAKLAGVSVVHRENGYTDVFLGGSTLVGGTTTRHIEILGGNRLEDQGADPVRLAWTDNGLPASAGSGSVGANLDLLNNIVPDLAGKLDAVAVSLATEVNNVHRAGFGLDGVNNRDMFVDITGVTGITARTIGVGITDPTHLAASSVAGTLDGSNAAALGNLGRLTNGPDAKYRSMVVGLGVEAQTSQRRAGIQATITNDMDALRFADAGVNLDEEMTNLIGYQKAYEAAARLMTSIDEALDVLINRTGIVGR</sequence>
<dbReference type="InterPro" id="IPR053927">
    <property type="entry name" value="FlgK_helical"/>
</dbReference>
<dbReference type="RefSeq" id="WP_344169258.1">
    <property type="nucleotide sequence ID" value="NZ_BAAARY010000003.1"/>
</dbReference>
<dbReference type="InterPro" id="IPR010930">
    <property type="entry name" value="Flg_bb/hook_C_dom"/>
</dbReference>
<evidence type="ECO:0000259" key="8">
    <source>
        <dbReference type="Pfam" id="PF06429"/>
    </source>
</evidence>
<evidence type="ECO:0000256" key="5">
    <source>
        <dbReference type="ARBA" id="ARBA00022525"/>
    </source>
</evidence>
<feature type="domain" description="Flagellar hook-associated protein FlgK helical" evidence="9">
    <location>
        <begin position="101"/>
        <end position="332"/>
    </location>
</feature>
<gene>
    <name evidence="10" type="primary">flgK</name>
    <name evidence="10" type="ORF">GCM10010201_11130</name>
</gene>
<feature type="domain" description="Flagellar basal-body/hook protein C-terminal" evidence="8">
    <location>
        <begin position="423"/>
        <end position="460"/>
    </location>
</feature>
<keyword evidence="5" id="KW-0964">Secreted</keyword>
<comment type="similarity">
    <text evidence="3">Belongs to the flagella basal body rod proteins family.</text>
</comment>
<dbReference type="Proteomes" id="UP001499978">
    <property type="component" value="Unassembled WGS sequence"/>
</dbReference>
<keyword evidence="10" id="KW-0966">Cell projection</keyword>
<reference evidence="10 11" key="1">
    <citation type="journal article" date="2019" name="Int. J. Syst. Evol. Microbiol.">
        <title>The Global Catalogue of Microorganisms (GCM) 10K type strain sequencing project: providing services to taxonomists for standard genome sequencing and annotation.</title>
        <authorList>
            <consortium name="The Broad Institute Genomics Platform"/>
            <consortium name="The Broad Institute Genome Sequencing Center for Infectious Disease"/>
            <person name="Wu L."/>
            <person name="Ma J."/>
        </authorList>
    </citation>
    <scope>NUCLEOTIDE SEQUENCE [LARGE SCALE GENOMIC DNA]</scope>
    <source>
        <strain evidence="10 11">JCM 3367</strain>
    </source>
</reference>
<evidence type="ECO:0000256" key="3">
    <source>
        <dbReference type="ARBA" id="ARBA00009677"/>
    </source>
</evidence>
<dbReference type="InterPro" id="IPR002371">
    <property type="entry name" value="FlgK"/>
</dbReference>
<dbReference type="EMBL" id="BAAARY010000003">
    <property type="protein sequence ID" value="GAA2516279.1"/>
    <property type="molecule type" value="Genomic_DNA"/>
</dbReference>
<evidence type="ECO:0000259" key="9">
    <source>
        <dbReference type="Pfam" id="PF22638"/>
    </source>
</evidence>
<evidence type="ECO:0000256" key="1">
    <source>
        <dbReference type="ARBA" id="ARBA00004365"/>
    </source>
</evidence>
<dbReference type="InterPro" id="IPR001444">
    <property type="entry name" value="Flag_bb_rod_N"/>
</dbReference>
<keyword evidence="11" id="KW-1185">Reference proteome</keyword>
<evidence type="ECO:0000256" key="2">
    <source>
        <dbReference type="ARBA" id="ARBA00004613"/>
    </source>
</evidence>
<evidence type="ECO:0000256" key="6">
    <source>
        <dbReference type="ARBA" id="ARBA00023143"/>
    </source>
</evidence>
<evidence type="ECO:0000259" key="7">
    <source>
        <dbReference type="Pfam" id="PF00460"/>
    </source>
</evidence>
<comment type="caution">
    <text evidence="10">The sequence shown here is derived from an EMBL/GenBank/DDBJ whole genome shotgun (WGS) entry which is preliminary data.</text>
</comment>
<organism evidence="10 11">
    <name type="scientific">Pilimelia columellifera subsp. columellifera</name>
    <dbReference type="NCBI Taxonomy" id="706583"/>
    <lineage>
        <taxon>Bacteria</taxon>
        <taxon>Bacillati</taxon>
        <taxon>Actinomycetota</taxon>
        <taxon>Actinomycetes</taxon>
        <taxon>Micromonosporales</taxon>
        <taxon>Micromonosporaceae</taxon>
        <taxon>Pilimelia</taxon>
    </lineage>
</organism>
<dbReference type="Pfam" id="PF06429">
    <property type="entry name" value="Flg_bbr_C"/>
    <property type="match status" value="1"/>
</dbReference>
<comment type="subcellular location">
    <subcellularLocation>
        <location evidence="1">Bacterial flagellum</location>
    </subcellularLocation>
    <subcellularLocation>
        <location evidence="2">Secreted</location>
    </subcellularLocation>
</comment>
<dbReference type="Pfam" id="PF22638">
    <property type="entry name" value="FlgK_D1"/>
    <property type="match status" value="1"/>
</dbReference>
<keyword evidence="10" id="KW-0969">Cilium</keyword>
<dbReference type="Pfam" id="PF00460">
    <property type="entry name" value="Flg_bb_rod"/>
    <property type="match status" value="1"/>
</dbReference>
<accession>A0ABN3N8L7</accession>
<dbReference type="PANTHER" id="PTHR30033">
    <property type="entry name" value="FLAGELLAR HOOK-ASSOCIATED PROTEIN 1"/>
    <property type="match status" value="1"/>
</dbReference>
<proteinExistence type="inferred from homology"/>
<evidence type="ECO:0000256" key="4">
    <source>
        <dbReference type="ARBA" id="ARBA00016244"/>
    </source>
</evidence>
<keyword evidence="6" id="KW-0975">Bacterial flagellum</keyword>
<dbReference type="NCBIfam" id="TIGR02492">
    <property type="entry name" value="flgK_ends"/>
    <property type="match status" value="1"/>
</dbReference>